<dbReference type="EC" id="3.6.4.13" evidence="9"/>
<evidence type="ECO:0000256" key="5">
    <source>
        <dbReference type="ARBA" id="ARBA00022840"/>
    </source>
</evidence>
<comment type="function">
    <text evidence="9">RNA helicase.</text>
</comment>
<dbReference type="GO" id="GO:0016787">
    <property type="term" value="F:hydrolase activity"/>
    <property type="evidence" value="ECO:0007669"/>
    <property type="project" value="UniProtKB-KW"/>
</dbReference>
<dbReference type="SMART" id="SM00487">
    <property type="entry name" value="DEXDc"/>
    <property type="match status" value="1"/>
</dbReference>
<keyword evidence="14" id="KW-1185">Reference proteome</keyword>
<name>A0A2B7XK94_9EURO</name>
<dbReference type="OrthoDB" id="193716at2759"/>
<dbReference type="SUPFAM" id="SSF52540">
    <property type="entry name" value="P-loop containing nucleoside triphosphate hydrolases"/>
    <property type="match status" value="1"/>
</dbReference>
<feature type="compositionally biased region" description="Low complexity" evidence="10">
    <location>
        <begin position="597"/>
        <end position="629"/>
    </location>
</feature>
<reference evidence="13 14" key="1">
    <citation type="submission" date="2017-10" db="EMBL/GenBank/DDBJ databases">
        <title>Comparative genomics in systemic dimorphic fungi from Ajellomycetaceae.</title>
        <authorList>
            <person name="Munoz J.F."/>
            <person name="Mcewen J.G."/>
            <person name="Clay O.K."/>
            <person name="Cuomo C.A."/>
        </authorList>
    </citation>
    <scope>NUCLEOTIDE SEQUENCE [LARGE SCALE GENOMIC DNA]</scope>
    <source>
        <strain evidence="13 14">UAMH5409</strain>
    </source>
</reference>
<dbReference type="InterPro" id="IPR011545">
    <property type="entry name" value="DEAD/DEAH_box_helicase_dom"/>
</dbReference>
<sequence length="639" mass="70973">MLSSVRRGNVLARTLRTCIARPARIQAGIQQPIQTCRIAQQPFTLPTRAFHECRVAKSFAASAVKEVDDLPSTPYADFSELASNGLVNEKVINVITDEMNITTMTDVQRLTINTTLSGTDILAQAKTGTGKTLAFLVPIVQNILRDESLARKPKYVQRSVASDIRAIIMSPTRELAEQIAVEARKVVSQTGVIVQTAVGGTHKREGLQRIQREGCHILVGTPGRLIDIFSDRRTGVAAPKLSAFVLDEADRLLDQGFAPEIERFLRYLPERSEMDRQTLMFSATVPREVMAMVRKTMKPDFTFVKTVKEDEIPTHLTVPQKAVELFGLENQLPALLELVQQYNQKRENDPANNRPFKAIVYFNSTAEVALARQAFQNMRGDEGHPLPNTEILEIHSRLSQAQRTLASNTFRQAQSGILFSSDVTARGMDFPDVTHVIQIGPPRDRETYVHRLGRTARANKTGEGWLFYTEPDRRNLRRNLWEIPIEVDNSSLVTASADMAADDHTPVVSEIISLVKNGFLSAHMKAKFAAYSALLGSLTSWDDKYGVVDAVNRLSAHAWCMRHPPAFDKRTAARLGYVGIPGLNTSNRPKWSSDTDSSVSPRGSGSRGPSPFGASRSSFGRRSNSSSKSQVRKNNPFEY</sequence>
<keyword evidence="6 9" id="KW-0694">RNA-binding</keyword>
<evidence type="ECO:0000256" key="1">
    <source>
        <dbReference type="ARBA" id="ARBA00004123"/>
    </source>
</evidence>
<dbReference type="AlphaFoldDB" id="A0A2B7XK94"/>
<gene>
    <name evidence="13" type="ORF">AJ79_05720</name>
</gene>
<feature type="compositionally biased region" description="Polar residues" evidence="10">
    <location>
        <begin position="586"/>
        <end position="596"/>
    </location>
</feature>
<evidence type="ECO:0000256" key="2">
    <source>
        <dbReference type="ARBA" id="ARBA00022741"/>
    </source>
</evidence>
<comment type="subcellular location">
    <subcellularLocation>
        <location evidence="1">Nucleus</location>
    </subcellularLocation>
</comment>
<dbReference type="GO" id="GO:0005524">
    <property type="term" value="F:ATP binding"/>
    <property type="evidence" value="ECO:0007669"/>
    <property type="project" value="UniProtKB-UniRule"/>
</dbReference>
<feature type="region of interest" description="Disordered" evidence="10">
    <location>
        <begin position="586"/>
        <end position="639"/>
    </location>
</feature>
<accession>A0A2B7XK94</accession>
<dbReference type="GO" id="GO:0005634">
    <property type="term" value="C:nucleus"/>
    <property type="evidence" value="ECO:0007669"/>
    <property type="project" value="UniProtKB-SubCell"/>
</dbReference>
<evidence type="ECO:0000259" key="12">
    <source>
        <dbReference type="PROSITE" id="PS51194"/>
    </source>
</evidence>
<dbReference type="PROSITE" id="PS51192">
    <property type="entry name" value="HELICASE_ATP_BIND_1"/>
    <property type="match status" value="1"/>
</dbReference>
<dbReference type="InterPro" id="IPR000629">
    <property type="entry name" value="RNA-helicase_DEAD-box_CS"/>
</dbReference>
<evidence type="ECO:0000256" key="6">
    <source>
        <dbReference type="ARBA" id="ARBA00022884"/>
    </source>
</evidence>
<evidence type="ECO:0000256" key="9">
    <source>
        <dbReference type="RuleBase" id="RU365068"/>
    </source>
</evidence>
<evidence type="ECO:0000256" key="8">
    <source>
        <dbReference type="RuleBase" id="RU000492"/>
    </source>
</evidence>
<evidence type="ECO:0000256" key="7">
    <source>
        <dbReference type="ARBA" id="ARBA00047984"/>
    </source>
</evidence>
<evidence type="ECO:0000259" key="11">
    <source>
        <dbReference type="PROSITE" id="PS51192"/>
    </source>
</evidence>
<proteinExistence type="inferred from homology"/>
<keyword evidence="5 8" id="KW-0067">ATP-binding</keyword>
<feature type="domain" description="Helicase ATP-binding" evidence="11">
    <location>
        <begin position="112"/>
        <end position="303"/>
    </location>
</feature>
<dbReference type="EMBL" id="PDNB01000094">
    <property type="protein sequence ID" value="PGH09191.1"/>
    <property type="molecule type" value="Genomic_DNA"/>
</dbReference>
<organism evidence="13 14">
    <name type="scientific">Helicocarpus griseus UAMH5409</name>
    <dbReference type="NCBI Taxonomy" id="1447875"/>
    <lineage>
        <taxon>Eukaryota</taxon>
        <taxon>Fungi</taxon>
        <taxon>Dikarya</taxon>
        <taxon>Ascomycota</taxon>
        <taxon>Pezizomycotina</taxon>
        <taxon>Eurotiomycetes</taxon>
        <taxon>Eurotiomycetidae</taxon>
        <taxon>Onygenales</taxon>
        <taxon>Ajellomycetaceae</taxon>
        <taxon>Helicocarpus</taxon>
    </lineage>
</organism>
<evidence type="ECO:0000256" key="10">
    <source>
        <dbReference type="SAM" id="MobiDB-lite"/>
    </source>
</evidence>
<dbReference type="STRING" id="1447875.A0A2B7XK94"/>
<keyword evidence="3 8" id="KW-0378">Hydrolase</keyword>
<comment type="similarity">
    <text evidence="8">Belongs to the DEAD box helicase family.</text>
</comment>
<dbReference type="Proteomes" id="UP000223968">
    <property type="component" value="Unassembled WGS sequence"/>
</dbReference>
<dbReference type="GO" id="GO:0003724">
    <property type="term" value="F:RNA helicase activity"/>
    <property type="evidence" value="ECO:0007669"/>
    <property type="project" value="UniProtKB-EC"/>
</dbReference>
<dbReference type="CDD" id="cd18787">
    <property type="entry name" value="SF2_C_DEAD"/>
    <property type="match status" value="1"/>
</dbReference>
<evidence type="ECO:0000256" key="3">
    <source>
        <dbReference type="ARBA" id="ARBA00022801"/>
    </source>
</evidence>
<comment type="caution">
    <text evidence="13">The sequence shown here is derived from an EMBL/GenBank/DDBJ whole genome shotgun (WGS) entry which is preliminary data.</text>
</comment>
<dbReference type="Gene3D" id="3.40.50.300">
    <property type="entry name" value="P-loop containing nucleotide triphosphate hydrolases"/>
    <property type="match status" value="2"/>
</dbReference>
<keyword evidence="2 8" id="KW-0547">Nucleotide-binding</keyword>
<evidence type="ECO:0000313" key="14">
    <source>
        <dbReference type="Proteomes" id="UP000223968"/>
    </source>
</evidence>
<keyword evidence="4 8" id="KW-0347">Helicase</keyword>
<dbReference type="Pfam" id="PF00271">
    <property type="entry name" value="Helicase_C"/>
    <property type="match status" value="1"/>
</dbReference>
<dbReference type="InterPro" id="IPR001650">
    <property type="entry name" value="Helicase_C-like"/>
</dbReference>
<evidence type="ECO:0000313" key="13">
    <source>
        <dbReference type="EMBL" id="PGH09191.1"/>
    </source>
</evidence>
<dbReference type="SMART" id="SM00490">
    <property type="entry name" value="HELICc"/>
    <property type="match status" value="1"/>
</dbReference>
<dbReference type="PROSITE" id="PS51194">
    <property type="entry name" value="HELICASE_CTER"/>
    <property type="match status" value="1"/>
</dbReference>
<dbReference type="GO" id="GO:0042254">
    <property type="term" value="P:ribosome biogenesis"/>
    <property type="evidence" value="ECO:0007669"/>
    <property type="project" value="UniProtKB-KW"/>
</dbReference>
<dbReference type="Pfam" id="PF00270">
    <property type="entry name" value="DEAD"/>
    <property type="match status" value="1"/>
</dbReference>
<dbReference type="GO" id="GO:0003723">
    <property type="term" value="F:RNA binding"/>
    <property type="evidence" value="ECO:0007669"/>
    <property type="project" value="UniProtKB-UniRule"/>
</dbReference>
<dbReference type="PROSITE" id="PS00039">
    <property type="entry name" value="DEAD_ATP_HELICASE"/>
    <property type="match status" value="1"/>
</dbReference>
<comment type="catalytic activity">
    <reaction evidence="7 9">
        <text>ATP + H2O = ADP + phosphate + H(+)</text>
        <dbReference type="Rhea" id="RHEA:13065"/>
        <dbReference type="ChEBI" id="CHEBI:15377"/>
        <dbReference type="ChEBI" id="CHEBI:15378"/>
        <dbReference type="ChEBI" id="CHEBI:30616"/>
        <dbReference type="ChEBI" id="CHEBI:43474"/>
        <dbReference type="ChEBI" id="CHEBI:456216"/>
        <dbReference type="EC" id="3.6.4.13"/>
    </reaction>
</comment>
<dbReference type="InterPro" id="IPR014001">
    <property type="entry name" value="Helicase_ATP-bd"/>
</dbReference>
<comment type="domain">
    <text evidence="9">The Q motif is unique to and characteristic of the DEAD box family of RNA helicases and controls ATP binding and hydrolysis.</text>
</comment>
<feature type="domain" description="Helicase C-terminal" evidence="12">
    <location>
        <begin position="337"/>
        <end position="505"/>
    </location>
</feature>
<dbReference type="PANTHER" id="PTHR24031">
    <property type="entry name" value="RNA HELICASE"/>
    <property type="match status" value="1"/>
</dbReference>
<dbReference type="InterPro" id="IPR027417">
    <property type="entry name" value="P-loop_NTPase"/>
</dbReference>
<evidence type="ECO:0000256" key="4">
    <source>
        <dbReference type="ARBA" id="ARBA00022806"/>
    </source>
</evidence>
<protein>
    <recommendedName>
        <fullName evidence="9">ATP-dependent RNA helicase</fullName>
        <ecNumber evidence="9">3.6.4.13</ecNumber>
    </recommendedName>
</protein>